<name>A0A412NLY7_MEDGN</name>
<comment type="caution">
    <text evidence="1">The sequence shown here is derived from an EMBL/GenBank/DDBJ whole genome shotgun (WGS) entry which is preliminary data.</text>
</comment>
<evidence type="ECO:0000313" key="2">
    <source>
        <dbReference type="Proteomes" id="UP000283834"/>
    </source>
</evidence>
<dbReference type="InterPro" id="IPR052026">
    <property type="entry name" value="ExeA_AAA_ATPase_DNA-bind"/>
</dbReference>
<accession>A0A412NLY7</accession>
<dbReference type="PANTHER" id="PTHR35894">
    <property type="entry name" value="GENERAL SECRETION PATHWAY PROTEIN A-RELATED"/>
    <property type="match status" value="1"/>
</dbReference>
<dbReference type="EMBL" id="QRWQ01000003">
    <property type="protein sequence ID" value="RGT40614.1"/>
    <property type="molecule type" value="Genomic_DNA"/>
</dbReference>
<reference evidence="1 2" key="1">
    <citation type="submission" date="2018-08" db="EMBL/GenBank/DDBJ databases">
        <title>A genome reference for cultivated species of the human gut microbiota.</title>
        <authorList>
            <person name="Zou Y."/>
            <person name="Xue W."/>
            <person name="Luo G."/>
        </authorList>
    </citation>
    <scope>NUCLEOTIDE SEQUENCE [LARGE SCALE GENOMIC DNA]</scope>
    <source>
        <strain evidence="1 2">AF19-16AC</strain>
    </source>
</reference>
<dbReference type="Proteomes" id="UP000283834">
    <property type="component" value="Unassembled WGS sequence"/>
</dbReference>
<feature type="non-terminal residue" evidence="1">
    <location>
        <position position="1"/>
    </location>
</feature>
<dbReference type="SUPFAM" id="SSF52540">
    <property type="entry name" value="P-loop containing nucleoside triphosphate hydrolases"/>
    <property type="match status" value="1"/>
</dbReference>
<evidence type="ECO:0000313" key="1">
    <source>
        <dbReference type="EMBL" id="RGT40614.1"/>
    </source>
</evidence>
<protein>
    <recommendedName>
        <fullName evidence="3">AAA family ATPase</fullName>
    </recommendedName>
</protein>
<dbReference type="AlphaFoldDB" id="A0A412NLY7"/>
<evidence type="ECO:0008006" key="3">
    <source>
        <dbReference type="Google" id="ProtNLM"/>
    </source>
</evidence>
<sequence>VVLLSGLPQLNSTLRLSIHEPFRQRIVMNYNLEGMTKAEGHSYVTAKLNGAGCTQTVFEENALEAILNAANGTPRMINKLCNASLLVGNSSNLNIITADAVMQAINDCELG</sequence>
<proteinExistence type="predicted"/>
<organism evidence="1 2">
    <name type="scientific">Mediterraneibacter gnavus</name>
    <name type="common">Ruminococcus gnavus</name>
    <dbReference type="NCBI Taxonomy" id="33038"/>
    <lineage>
        <taxon>Bacteria</taxon>
        <taxon>Bacillati</taxon>
        <taxon>Bacillota</taxon>
        <taxon>Clostridia</taxon>
        <taxon>Lachnospirales</taxon>
        <taxon>Lachnospiraceae</taxon>
        <taxon>Mediterraneibacter</taxon>
    </lineage>
</organism>
<gene>
    <name evidence="1" type="ORF">DWX36_05145</name>
</gene>
<dbReference type="InterPro" id="IPR027417">
    <property type="entry name" value="P-loop_NTPase"/>
</dbReference>
<dbReference type="PANTHER" id="PTHR35894:SF1">
    <property type="entry name" value="PHOSPHORIBULOKINASE _ URIDINE KINASE FAMILY"/>
    <property type="match status" value="1"/>
</dbReference>